<keyword evidence="3" id="KW-1185">Reference proteome</keyword>
<sequence length="801" mass="90788">MGTPRFIRRHITPAVMKRIQRTADTIGQRAKADLEKDLATSTFSAGEMERRARAPILPLLKTSGDSIYTPPSQRVLEPREVNGIQASVSKIPQAPLSKLADLRRRSHIVHRPPGSRSSTRWSSASNKGDTFRSSGHRAFSTTPVDETARLKKKKKEKQRSKSFNSKPSPTRQPPHGSDRKPSERHHPRPQKHIQVRERPSKHHRPQRIVEEDLDLVEEDIVEETLAEIGNPAGSPLQRQPPPHIGSNQDRAKTIAAQGRFSSKEIQIEPVDDGLNKPIAILRKNLQRIPFNPGVHALRDPRTGVWNFDPEQLHDIPTPAEFAYNRTPPYFPPGKDQDLLAVAKKSGSKYIGSTSTLSKPFSQIYFAISGNRALDLSSLSQSFLAEVNSSLLSWVDIPELTFQRADFTPGATLPATLRIGKSDDGYVFIDNDKTFDTSNILSKYGVILEKMLTAEPEDFKRFLVSAPDSGVSDEERNDRGAYQYQKANKLLMRSQLDCWDPRLPGTGVFDIKTRACVSIRQDRANYFAMSEYDIAEERGYLHSYEREYFDLVRSAMLKYSMQVRIGMMDGIFLAYHNTKRLFGFQYIPLTEMDKRLFGSSEMGDAAFKHCVALFETLLEEVLQVFPDQEVLVTIRQMKGEGRNVSAFVQLANWDGPEDMRPTQEIQLMIRNEIDGQPEAGAIGFSVDAATRKNQEWVVNWTIYKSEMDAQTQKATRVRLMEAQKDLLQMLWLNTPEGWKPGEMAQFPGDLGEESGQAPIKWKLPDARIKDLRVATKESAKAYQARVALWRENPGQSWDFIER</sequence>
<gene>
    <name evidence="2" type="ORF">DB88DRAFT_159901</name>
</gene>
<proteinExistence type="predicted"/>
<feature type="compositionally biased region" description="Low complexity" evidence="1">
    <location>
        <begin position="115"/>
        <end position="125"/>
    </location>
</feature>
<dbReference type="AlphaFoldDB" id="A0AAD9FU93"/>
<evidence type="ECO:0000313" key="2">
    <source>
        <dbReference type="EMBL" id="KAK1926342.1"/>
    </source>
</evidence>
<evidence type="ECO:0000256" key="1">
    <source>
        <dbReference type="SAM" id="MobiDB-lite"/>
    </source>
</evidence>
<feature type="region of interest" description="Disordered" evidence="1">
    <location>
        <begin position="227"/>
        <end position="248"/>
    </location>
</feature>
<dbReference type="EMBL" id="JAODAN010000002">
    <property type="protein sequence ID" value="KAK1926342.1"/>
    <property type="molecule type" value="Genomic_DNA"/>
</dbReference>
<comment type="caution">
    <text evidence="2">The sequence shown here is derived from an EMBL/GenBank/DDBJ whole genome shotgun (WGS) entry which is preliminary data.</text>
</comment>
<dbReference type="InterPro" id="IPR013943">
    <property type="entry name" value="Pet127"/>
</dbReference>
<feature type="compositionally biased region" description="Polar residues" evidence="1">
    <location>
        <begin position="126"/>
        <end position="144"/>
    </location>
</feature>
<evidence type="ECO:0000313" key="3">
    <source>
        <dbReference type="Proteomes" id="UP001182556"/>
    </source>
</evidence>
<name>A0AAD9FU93_PAPLA</name>
<dbReference type="PANTHER" id="PTHR31014">
    <property type="entry name" value="MITOCHONDRIAL TRANSLATION SYSTEM COMPONENT PET127-RELATED"/>
    <property type="match status" value="1"/>
</dbReference>
<feature type="compositionally biased region" description="Basic residues" evidence="1">
    <location>
        <begin position="150"/>
        <end position="160"/>
    </location>
</feature>
<dbReference type="GO" id="GO:0005740">
    <property type="term" value="C:mitochondrial envelope"/>
    <property type="evidence" value="ECO:0007669"/>
    <property type="project" value="TreeGrafter"/>
</dbReference>
<dbReference type="GO" id="GO:0000964">
    <property type="term" value="P:mitochondrial RNA 5'-end processing"/>
    <property type="evidence" value="ECO:0007669"/>
    <property type="project" value="TreeGrafter"/>
</dbReference>
<dbReference type="Pfam" id="PF08634">
    <property type="entry name" value="Pet127"/>
    <property type="match status" value="1"/>
</dbReference>
<dbReference type="PANTHER" id="PTHR31014:SF0">
    <property type="entry name" value="MITOCHONDRIAL TRANSLATION SYSTEM COMPONENT PET127-RELATED"/>
    <property type="match status" value="1"/>
</dbReference>
<protein>
    <submittedName>
        <fullName evidence="2">Mitochondrial protein Pet127-domain-containing protein</fullName>
    </submittedName>
</protein>
<feature type="region of interest" description="Disordered" evidence="1">
    <location>
        <begin position="95"/>
        <end position="211"/>
    </location>
</feature>
<dbReference type="Proteomes" id="UP001182556">
    <property type="component" value="Unassembled WGS sequence"/>
</dbReference>
<organism evidence="2 3">
    <name type="scientific">Papiliotrema laurentii</name>
    <name type="common">Cryptococcus laurentii</name>
    <dbReference type="NCBI Taxonomy" id="5418"/>
    <lineage>
        <taxon>Eukaryota</taxon>
        <taxon>Fungi</taxon>
        <taxon>Dikarya</taxon>
        <taxon>Basidiomycota</taxon>
        <taxon>Agaricomycotina</taxon>
        <taxon>Tremellomycetes</taxon>
        <taxon>Tremellales</taxon>
        <taxon>Rhynchogastremaceae</taxon>
        <taxon>Papiliotrema</taxon>
    </lineage>
</organism>
<reference evidence="2" key="1">
    <citation type="submission" date="2023-02" db="EMBL/GenBank/DDBJ databases">
        <title>Identification and recombinant expression of a fungal hydrolase from Papiliotrema laurentii that hydrolyzes apple cutin and clears colloidal polyester polyurethane.</title>
        <authorList>
            <consortium name="DOE Joint Genome Institute"/>
            <person name="Roman V.A."/>
            <person name="Bojanowski C."/>
            <person name="Crable B.R."/>
            <person name="Wagner D.N."/>
            <person name="Hung C.S."/>
            <person name="Nadeau L.J."/>
            <person name="Schratz L."/>
            <person name="Haridas S."/>
            <person name="Pangilinan J."/>
            <person name="Lipzen A."/>
            <person name="Na H."/>
            <person name="Yan M."/>
            <person name="Ng V."/>
            <person name="Grigoriev I.V."/>
            <person name="Spatafora J.W."/>
            <person name="Barlow D."/>
            <person name="Biffinger J."/>
            <person name="Kelley-Loughnane N."/>
            <person name="Varaljay V.A."/>
            <person name="Crookes-Goodson W.J."/>
        </authorList>
    </citation>
    <scope>NUCLEOTIDE SEQUENCE</scope>
    <source>
        <strain evidence="2">5307AH</strain>
    </source>
</reference>
<feature type="compositionally biased region" description="Basic residues" evidence="1">
    <location>
        <begin position="182"/>
        <end position="206"/>
    </location>
</feature>
<accession>A0AAD9FU93</accession>